<protein>
    <submittedName>
        <fullName evidence="2">Uncharacterized protein</fullName>
    </submittedName>
</protein>
<proteinExistence type="predicted"/>
<reference evidence="2" key="1">
    <citation type="journal article" date="2014" name="Int. J. Syst. Evol. Microbiol.">
        <title>Complete genome sequence of Corynebacterium casei LMG S-19264T (=DSM 44701T), isolated from a smear-ripened cheese.</title>
        <authorList>
            <consortium name="US DOE Joint Genome Institute (JGI-PGF)"/>
            <person name="Walter F."/>
            <person name="Albersmeier A."/>
            <person name="Kalinowski J."/>
            <person name="Ruckert C."/>
        </authorList>
    </citation>
    <scope>NUCLEOTIDE SEQUENCE</scope>
    <source>
        <strain evidence="2">KCTC 12988</strain>
    </source>
</reference>
<keyword evidence="1" id="KW-1133">Transmembrane helix</keyword>
<dbReference type="Proteomes" id="UP000644507">
    <property type="component" value="Unassembled WGS sequence"/>
</dbReference>
<keyword evidence="3" id="KW-1185">Reference proteome</keyword>
<dbReference type="AlphaFoldDB" id="A0A918TDI8"/>
<dbReference type="EMBL" id="BMXI01000001">
    <property type="protein sequence ID" value="GHC40552.1"/>
    <property type="molecule type" value="Genomic_DNA"/>
</dbReference>
<name>A0A918TDI8_9BACT</name>
<accession>A0A918TDI8</accession>
<reference evidence="2" key="2">
    <citation type="submission" date="2020-09" db="EMBL/GenBank/DDBJ databases">
        <authorList>
            <person name="Sun Q."/>
            <person name="Kim S."/>
        </authorList>
    </citation>
    <scope>NUCLEOTIDE SEQUENCE</scope>
    <source>
        <strain evidence="2">KCTC 12988</strain>
    </source>
</reference>
<evidence type="ECO:0000313" key="2">
    <source>
        <dbReference type="EMBL" id="GHC40552.1"/>
    </source>
</evidence>
<keyword evidence="1" id="KW-0472">Membrane</keyword>
<keyword evidence="1" id="KW-0812">Transmembrane</keyword>
<comment type="caution">
    <text evidence="2">The sequence shown here is derived from an EMBL/GenBank/DDBJ whole genome shotgun (WGS) entry which is preliminary data.</text>
</comment>
<feature type="transmembrane region" description="Helical" evidence="1">
    <location>
        <begin position="29"/>
        <end position="47"/>
    </location>
</feature>
<evidence type="ECO:0000313" key="3">
    <source>
        <dbReference type="Proteomes" id="UP000644507"/>
    </source>
</evidence>
<organism evidence="2 3">
    <name type="scientific">Roseibacillus persicicus</name>
    <dbReference type="NCBI Taxonomy" id="454148"/>
    <lineage>
        <taxon>Bacteria</taxon>
        <taxon>Pseudomonadati</taxon>
        <taxon>Verrucomicrobiota</taxon>
        <taxon>Verrucomicrobiia</taxon>
        <taxon>Verrucomicrobiales</taxon>
        <taxon>Verrucomicrobiaceae</taxon>
        <taxon>Roseibacillus</taxon>
    </lineage>
</organism>
<gene>
    <name evidence="2" type="ORF">GCM10007100_01300</name>
</gene>
<evidence type="ECO:0000256" key="1">
    <source>
        <dbReference type="SAM" id="Phobius"/>
    </source>
</evidence>
<sequence>MQPFLPRRMRRRLNKAIWFLVHKLPWKPILIWGPWILVLLVLTFYGIENWRGQRALNKALALAKKQELSLRWEDYNPIKIPDEYNLAKSSIFDGYRDNNDLKSIISLAKKGIAPAEVSTNRSDFRKPKARALLTSKVDIRLWLAPSVRPKTEREAAEKLDALFPKRKDFLDQLHAETEFKTIVLQASPKQFSSPLDTTFSDLMRGYSISQICEEDARLARAQGDVDRALSRIEINNAFLNQKAPNLLVPRLIAGSIAEYNIEIAALILRSGEANSSQINRLHRLLEFSLVEDIDRVLLGELSYSLATSEEALKDRQLLNTSIPLSTTFAATTSGTTPSKWEEALQKSFDFSLRRIPSGWLRRSMAQDIERAVEQVEGLNMVHTEDRILFSQRIERAPTKATLAHQLLGQASEDTWKKALVKLHMSDGRRQLMQVAARLELHRLEHGKYPLALDELGSTPLDFFSGKALRYELKADGTPHLWSLGPDQTDDHGLPIQLNINDAKGDLVWMLTPIPGLTEADWRRATDN</sequence>